<comment type="caution">
    <text evidence="2">The sequence shown here is derived from an EMBL/GenBank/DDBJ whole genome shotgun (WGS) entry which is preliminary data.</text>
</comment>
<organism evidence="2 3">
    <name type="scientific">Halobacillus andaensis</name>
    <dbReference type="NCBI Taxonomy" id="1176239"/>
    <lineage>
        <taxon>Bacteria</taxon>
        <taxon>Bacillati</taxon>
        <taxon>Bacillota</taxon>
        <taxon>Bacilli</taxon>
        <taxon>Bacillales</taxon>
        <taxon>Bacillaceae</taxon>
        <taxon>Halobacillus</taxon>
    </lineage>
</organism>
<feature type="transmembrane region" description="Helical" evidence="1">
    <location>
        <begin position="159"/>
        <end position="179"/>
    </location>
</feature>
<reference evidence="2" key="2">
    <citation type="submission" date="2020-09" db="EMBL/GenBank/DDBJ databases">
        <authorList>
            <person name="Sun Q."/>
            <person name="Zhou Y."/>
        </authorList>
    </citation>
    <scope>NUCLEOTIDE SEQUENCE</scope>
    <source>
        <strain evidence="2">CGMCC 1.12153</strain>
    </source>
</reference>
<feature type="transmembrane region" description="Helical" evidence="1">
    <location>
        <begin position="84"/>
        <end position="103"/>
    </location>
</feature>
<dbReference type="AlphaFoldDB" id="A0A917B219"/>
<dbReference type="EMBL" id="BMEL01000001">
    <property type="protein sequence ID" value="GGF14751.1"/>
    <property type="molecule type" value="Genomic_DNA"/>
</dbReference>
<dbReference type="InterPro" id="IPR038750">
    <property type="entry name" value="YczE/YyaS-like"/>
</dbReference>
<evidence type="ECO:0008006" key="4">
    <source>
        <dbReference type="Google" id="ProtNLM"/>
    </source>
</evidence>
<protein>
    <recommendedName>
        <fullName evidence="4">Integral membrane protein</fullName>
    </recommendedName>
</protein>
<name>A0A917B219_HALAA</name>
<accession>A0A917B219</accession>
<feature type="transmembrane region" description="Helical" evidence="1">
    <location>
        <begin position="115"/>
        <end position="138"/>
    </location>
</feature>
<keyword evidence="1" id="KW-0812">Transmembrane</keyword>
<evidence type="ECO:0000313" key="2">
    <source>
        <dbReference type="EMBL" id="GGF14751.1"/>
    </source>
</evidence>
<dbReference type="Proteomes" id="UP000660110">
    <property type="component" value="Unassembled WGS sequence"/>
</dbReference>
<reference evidence="2" key="1">
    <citation type="journal article" date="2014" name="Int. J. Syst. Evol. Microbiol.">
        <title>Complete genome sequence of Corynebacterium casei LMG S-19264T (=DSM 44701T), isolated from a smear-ripened cheese.</title>
        <authorList>
            <consortium name="US DOE Joint Genome Institute (JGI-PGF)"/>
            <person name="Walter F."/>
            <person name="Albersmeier A."/>
            <person name="Kalinowski J."/>
            <person name="Ruckert C."/>
        </authorList>
    </citation>
    <scope>NUCLEOTIDE SEQUENCE</scope>
    <source>
        <strain evidence="2">CGMCC 1.12153</strain>
    </source>
</reference>
<feature type="transmembrane region" description="Helical" evidence="1">
    <location>
        <begin position="55"/>
        <end position="77"/>
    </location>
</feature>
<sequence length="224" mass="24700">MSTIFYRLEVCVLLYRSFVYLMGMFVNFFGVALLINATLGAGFWTSFFIGVTDHLGYTVGFWYGTFQLIIIFVNAVLMKQKPEARAAIPVLLESLILDFWLILVFSHVDLSSASYIIQVSALLTGVAIIGLGVALYILPQFPRAPVDQLFLAVSARFNLSIQAGQTVVAMIMTTLALIVGGPVGLGTIAPMLFLGPVIQFCYTRAYPLYYKLHPQGSTVYQEAI</sequence>
<dbReference type="PANTHER" id="PTHR40078">
    <property type="entry name" value="INTEGRAL MEMBRANE PROTEIN-RELATED"/>
    <property type="match status" value="1"/>
</dbReference>
<keyword evidence="1" id="KW-1133">Transmembrane helix</keyword>
<feature type="transmembrane region" description="Helical" evidence="1">
    <location>
        <begin position="12"/>
        <end position="35"/>
    </location>
</feature>
<gene>
    <name evidence="2" type="primary">yyaS</name>
    <name evidence="2" type="ORF">GCM10010954_11660</name>
</gene>
<keyword evidence="1" id="KW-0472">Membrane</keyword>
<dbReference type="Pfam" id="PF19700">
    <property type="entry name" value="DUF6198"/>
    <property type="match status" value="1"/>
</dbReference>
<dbReference type="PANTHER" id="PTHR40078:SF1">
    <property type="entry name" value="INTEGRAL MEMBRANE PROTEIN"/>
    <property type="match status" value="1"/>
</dbReference>
<proteinExistence type="predicted"/>
<evidence type="ECO:0000256" key="1">
    <source>
        <dbReference type="SAM" id="Phobius"/>
    </source>
</evidence>
<evidence type="ECO:0000313" key="3">
    <source>
        <dbReference type="Proteomes" id="UP000660110"/>
    </source>
</evidence>
<keyword evidence="3" id="KW-1185">Reference proteome</keyword>